<dbReference type="SUPFAM" id="SSF56112">
    <property type="entry name" value="Protein kinase-like (PK-like)"/>
    <property type="match status" value="1"/>
</dbReference>
<proteinExistence type="predicted"/>
<evidence type="ECO:0000313" key="1">
    <source>
        <dbReference type="EMBL" id="KIJ28361.1"/>
    </source>
</evidence>
<evidence type="ECO:0008006" key="3">
    <source>
        <dbReference type="Google" id="ProtNLM"/>
    </source>
</evidence>
<gene>
    <name evidence="1" type="ORF">M422DRAFT_270361</name>
</gene>
<dbReference type="OrthoDB" id="2831558at2759"/>
<organism evidence="1 2">
    <name type="scientific">Sphaerobolus stellatus (strain SS14)</name>
    <dbReference type="NCBI Taxonomy" id="990650"/>
    <lineage>
        <taxon>Eukaryota</taxon>
        <taxon>Fungi</taxon>
        <taxon>Dikarya</taxon>
        <taxon>Basidiomycota</taxon>
        <taxon>Agaricomycotina</taxon>
        <taxon>Agaricomycetes</taxon>
        <taxon>Phallomycetidae</taxon>
        <taxon>Geastrales</taxon>
        <taxon>Sphaerobolaceae</taxon>
        <taxon>Sphaerobolus</taxon>
    </lineage>
</organism>
<dbReference type="PANTHER" id="PTHR21310:SF15">
    <property type="entry name" value="AMINOGLYCOSIDE PHOSPHOTRANSFERASE DOMAIN-CONTAINING PROTEIN"/>
    <property type="match status" value="1"/>
</dbReference>
<dbReference type="EMBL" id="KN837308">
    <property type="protein sequence ID" value="KIJ28361.1"/>
    <property type="molecule type" value="Genomic_DNA"/>
</dbReference>
<evidence type="ECO:0000313" key="2">
    <source>
        <dbReference type="Proteomes" id="UP000054279"/>
    </source>
</evidence>
<reference evidence="1 2" key="1">
    <citation type="submission" date="2014-06" db="EMBL/GenBank/DDBJ databases">
        <title>Evolutionary Origins and Diversification of the Mycorrhizal Mutualists.</title>
        <authorList>
            <consortium name="DOE Joint Genome Institute"/>
            <consortium name="Mycorrhizal Genomics Consortium"/>
            <person name="Kohler A."/>
            <person name="Kuo A."/>
            <person name="Nagy L.G."/>
            <person name="Floudas D."/>
            <person name="Copeland A."/>
            <person name="Barry K.W."/>
            <person name="Cichocki N."/>
            <person name="Veneault-Fourrey C."/>
            <person name="LaButti K."/>
            <person name="Lindquist E.A."/>
            <person name="Lipzen A."/>
            <person name="Lundell T."/>
            <person name="Morin E."/>
            <person name="Murat C."/>
            <person name="Riley R."/>
            <person name="Ohm R."/>
            <person name="Sun H."/>
            <person name="Tunlid A."/>
            <person name="Henrissat B."/>
            <person name="Grigoriev I.V."/>
            <person name="Hibbett D.S."/>
            <person name="Martin F."/>
        </authorList>
    </citation>
    <scope>NUCLEOTIDE SEQUENCE [LARGE SCALE GENOMIC DNA]</scope>
    <source>
        <strain evidence="1 2">SS14</strain>
    </source>
</reference>
<dbReference type="HOGENOM" id="CLU_1021420_0_0_1"/>
<dbReference type="Proteomes" id="UP000054279">
    <property type="component" value="Unassembled WGS sequence"/>
</dbReference>
<dbReference type="InterPro" id="IPR011009">
    <property type="entry name" value="Kinase-like_dom_sf"/>
</dbReference>
<dbReference type="AlphaFoldDB" id="A0A0C9USQ5"/>
<protein>
    <recommendedName>
        <fullName evidence="3">Aminoglycoside phosphotransferase domain-containing protein</fullName>
    </recommendedName>
</protein>
<sequence>MSSSRSSSPSPHDELWNVANPDMDALDTIITQHFHADTLERVALGDGGYGRAFIYTFNNGRQVVAKVILPVRPVFKTESEVAAMILVKEKTSIPVPDVYLYCSTADNPVRAEWILMQYLQGERFTDCFEDLSNEKRYRTAKDLARIISPIFNITASYCGSVLPGSWCNALRYPVASPFHKANEKEDISRLFLQTGILDPLSGLRIGPINDSVFLDYPNQVPLKLCGPFRSDQEWMEAAAYLGIPGTRTTDIKNRYSFDKLVEVFDIAKQFEYPKSSP</sequence>
<name>A0A0C9USQ5_SPHS4</name>
<dbReference type="InterPro" id="IPR051678">
    <property type="entry name" value="AGP_Transferase"/>
</dbReference>
<accession>A0A0C9USQ5</accession>
<keyword evidence="2" id="KW-1185">Reference proteome</keyword>
<dbReference type="PANTHER" id="PTHR21310">
    <property type="entry name" value="AMINOGLYCOSIDE PHOSPHOTRANSFERASE-RELATED-RELATED"/>
    <property type="match status" value="1"/>
</dbReference>